<gene>
    <name evidence="2" type="ORF">LNV07_10465</name>
</gene>
<dbReference type="EMBL" id="JAJIRN010000004">
    <property type="protein sequence ID" value="MCV2368510.1"/>
    <property type="molecule type" value="Genomic_DNA"/>
</dbReference>
<protein>
    <submittedName>
        <fullName evidence="2">PilW family protein</fullName>
    </submittedName>
</protein>
<feature type="transmembrane region" description="Helical" evidence="1">
    <location>
        <begin position="20"/>
        <end position="41"/>
    </location>
</feature>
<dbReference type="Pfam" id="PF16074">
    <property type="entry name" value="PilW"/>
    <property type="match status" value="1"/>
</dbReference>
<keyword evidence="1" id="KW-0472">Membrane</keyword>
<evidence type="ECO:0000256" key="1">
    <source>
        <dbReference type="SAM" id="Phobius"/>
    </source>
</evidence>
<proteinExistence type="predicted"/>
<dbReference type="InterPro" id="IPR032092">
    <property type="entry name" value="PilW"/>
</dbReference>
<dbReference type="InterPro" id="IPR012902">
    <property type="entry name" value="N_methyl_site"/>
</dbReference>
<name>A0ABT2YEM6_9BURK</name>
<dbReference type="Proteomes" id="UP001209701">
    <property type="component" value="Unassembled WGS sequence"/>
</dbReference>
<keyword evidence="3" id="KW-1185">Reference proteome</keyword>
<dbReference type="NCBIfam" id="TIGR02532">
    <property type="entry name" value="IV_pilin_GFxxxE"/>
    <property type="match status" value="1"/>
</dbReference>
<comment type="caution">
    <text evidence="2">The sequence shown here is derived from an EMBL/GenBank/DDBJ whole genome shotgun (WGS) entry which is preliminary data.</text>
</comment>
<dbReference type="Pfam" id="PF07963">
    <property type="entry name" value="N_methyl"/>
    <property type="match status" value="1"/>
</dbReference>
<reference evidence="2 3" key="1">
    <citation type="submission" date="2021-11" db="EMBL/GenBank/DDBJ databases">
        <authorList>
            <person name="Liang Q."/>
            <person name="Mou H."/>
            <person name="Liu Z."/>
        </authorList>
    </citation>
    <scope>NUCLEOTIDE SEQUENCE [LARGE SCALE GENOMIC DNA]</scope>
    <source>
        <strain evidence="2 3">CHU3</strain>
    </source>
</reference>
<keyword evidence="1" id="KW-0812">Transmembrane</keyword>
<keyword evidence="1" id="KW-1133">Transmembrane helix</keyword>
<dbReference type="PROSITE" id="PS00409">
    <property type="entry name" value="PROKAR_NTER_METHYL"/>
    <property type="match status" value="1"/>
</dbReference>
<dbReference type="RefSeq" id="WP_263571104.1">
    <property type="nucleotide sequence ID" value="NZ_JAJIRN010000004.1"/>
</dbReference>
<accession>A0ABT2YEM6</accession>
<organism evidence="2 3">
    <name type="scientific">Roseateles oligotrophus</name>
    <dbReference type="NCBI Taxonomy" id="1769250"/>
    <lineage>
        <taxon>Bacteria</taxon>
        <taxon>Pseudomonadati</taxon>
        <taxon>Pseudomonadota</taxon>
        <taxon>Betaproteobacteria</taxon>
        <taxon>Burkholderiales</taxon>
        <taxon>Sphaerotilaceae</taxon>
        <taxon>Roseateles</taxon>
    </lineage>
</organism>
<evidence type="ECO:0000313" key="3">
    <source>
        <dbReference type="Proteomes" id="UP001209701"/>
    </source>
</evidence>
<evidence type="ECO:0000313" key="2">
    <source>
        <dbReference type="EMBL" id="MCV2368510.1"/>
    </source>
</evidence>
<sequence>MKHDAKAFSGARRQHHGFTLVELMVGMLVGLLSTLVIANLLSSSEGSKRSATSGSDAQVNGGLAVYALQRQLKMAGYGLTTEGTALGCLLSARFGGAALASLPPTLAPVLITAGAAGAPDTVRILASSKASFALPTRLIAPYYDPNDTVGDKARRFAVASSLGVNQGDLLVLVYGADQACQVFQASNPPAVGQIDRLDAGSWNAAKFPDAVAANGSYLVNMGSLNDNSFSVTADFKLRQTQVNLAAQTSSDQDLQSNIVTLKALYGKDTNGDDVVDTFDAVMPANNAEWLQVRAVRVAVLARSAQYEKEEVTASAPLWDVGSFAAVAGSAACGTSKCVALKANVTDDWKHYRYKVFDTLVPLRNQLWRSDFTSGAVPQPPAVP</sequence>